<accession>A0ABM9PJ16</accession>
<organism evidence="3 4">
    <name type="scientific">Tenacibaculum vairaonense</name>
    <dbReference type="NCBI Taxonomy" id="3137860"/>
    <lineage>
        <taxon>Bacteria</taxon>
        <taxon>Pseudomonadati</taxon>
        <taxon>Bacteroidota</taxon>
        <taxon>Flavobacteriia</taxon>
        <taxon>Flavobacteriales</taxon>
        <taxon>Flavobacteriaceae</taxon>
        <taxon>Tenacibaculum</taxon>
    </lineage>
</organism>
<dbReference type="Proteomes" id="UP001497602">
    <property type="component" value="Unassembled WGS sequence"/>
</dbReference>
<sequence>MVRKKIGILFMLLLGKAYGQVTGDVFVSDRDRDMFYAHYTPEINNNQLYDYQRVSTKFSFPLLRSQKFGVFNTIGMDYHSLSYNSFKPSFLNSKASYYNVNYSVLAQYRIAENWSINALIMPHVIGDFNRELTDNDLKINGILFAEKRFKSKNQQNYYVLSFGIGYLTLSGETMVNPVLNFSGNLRNKITFAVGLPSTYIKYNFNKKHAVKLLGELNDFTVNIDKLVQKRNGSGLRVTKNIFTTALVGVEYNYWLTKSIGILFRGTHSIFEKHEFQNDEDEVIYGFDTSLKSYISVGLRINPFRR</sequence>
<feature type="domain" description="DUF6268" evidence="2">
    <location>
        <begin position="50"/>
        <end position="301"/>
    </location>
</feature>
<dbReference type="InterPro" id="IPR046235">
    <property type="entry name" value="DUF6268"/>
</dbReference>
<gene>
    <name evidence="3" type="ORF">T190115A13A_170049</name>
</gene>
<protein>
    <recommendedName>
        <fullName evidence="2">DUF6268 domain-containing protein</fullName>
    </recommendedName>
</protein>
<comment type="caution">
    <text evidence="3">The sequence shown here is derived from an EMBL/GenBank/DDBJ whole genome shotgun (WGS) entry which is preliminary data.</text>
</comment>
<evidence type="ECO:0000259" key="2">
    <source>
        <dbReference type="Pfam" id="PF19783"/>
    </source>
</evidence>
<keyword evidence="4" id="KW-1185">Reference proteome</keyword>
<dbReference type="EMBL" id="CAXJRC010000008">
    <property type="protein sequence ID" value="CAL2105626.1"/>
    <property type="molecule type" value="Genomic_DNA"/>
</dbReference>
<feature type="chain" id="PRO_5046615323" description="DUF6268 domain-containing protein" evidence="1">
    <location>
        <begin position="20"/>
        <end position="305"/>
    </location>
</feature>
<proteinExistence type="predicted"/>
<dbReference type="RefSeq" id="WP_348737425.1">
    <property type="nucleotide sequence ID" value="NZ_CAXJRC010000008.1"/>
</dbReference>
<name>A0ABM9PJ16_9FLAO</name>
<evidence type="ECO:0000313" key="4">
    <source>
        <dbReference type="Proteomes" id="UP001497602"/>
    </source>
</evidence>
<keyword evidence="1" id="KW-0732">Signal</keyword>
<dbReference type="Pfam" id="PF19783">
    <property type="entry name" value="DUF6268"/>
    <property type="match status" value="1"/>
</dbReference>
<reference evidence="3 4" key="1">
    <citation type="submission" date="2024-05" db="EMBL/GenBank/DDBJ databases">
        <authorList>
            <person name="Duchaud E."/>
        </authorList>
    </citation>
    <scope>NUCLEOTIDE SEQUENCE [LARGE SCALE GENOMIC DNA]</scope>
    <source>
        <strain evidence="3">Ena-SAMPLE-TAB-13-05-2024-13:56:06:370-140305</strain>
    </source>
</reference>
<evidence type="ECO:0000256" key="1">
    <source>
        <dbReference type="SAM" id="SignalP"/>
    </source>
</evidence>
<feature type="signal peptide" evidence="1">
    <location>
        <begin position="1"/>
        <end position="19"/>
    </location>
</feature>
<evidence type="ECO:0000313" key="3">
    <source>
        <dbReference type="EMBL" id="CAL2105626.1"/>
    </source>
</evidence>